<proteinExistence type="predicted"/>
<evidence type="ECO:0000313" key="1">
    <source>
        <dbReference type="EMBL" id="TDG70909.1"/>
    </source>
</evidence>
<comment type="caution">
    <text evidence="1">The sequence shown here is derived from an EMBL/GenBank/DDBJ whole genome shotgun (WGS) entry which is preliminary data.</text>
</comment>
<dbReference type="RefSeq" id="WP_010020396.1">
    <property type="nucleotide sequence ID" value="NZ_PUFN01000023.1"/>
</dbReference>
<keyword evidence="2" id="KW-1185">Reference proteome</keyword>
<sequence length="251" mass="28422">MDFTGSVSDTGVTFNLEKLGTVNYYSKIPEQVNDESIFIVIKNYEVIGINLGSLMNAKDCDGIVELILPENIIPVDFFYFLTKELTSYGYMMNVEYKMAISPESLKVYQNYWNKIAPLMKMFGLKEQPKRKTKARHRFVKGLSEVPFSVDYNGSKATVYWNSRNELIIKKGAILVDKAPLTKAGIVGFAGRFGMQLRQEHADSIEDNVLTKDVHLRSVNEVGTFLYFAGTNSWLKLISPEGKTLDELTIVK</sequence>
<dbReference type="OrthoDB" id="3238747at2"/>
<dbReference type="AlphaFoldDB" id="A0A4R5NCU9"/>
<accession>A0A4R5NCU9</accession>
<dbReference type="Proteomes" id="UP000295257">
    <property type="component" value="Unassembled WGS sequence"/>
</dbReference>
<dbReference type="EMBL" id="PUFN01000023">
    <property type="protein sequence ID" value="TDG70909.1"/>
    <property type="molecule type" value="Genomic_DNA"/>
</dbReference>
<organism evidence="1 2">
    <name type="scientific">Companilactobacillus farciminis</name>
    <dbReference type="NCBI Taxonomy" id="1612"/>
    <lineage>
        <taxon>Bacteria</taxon>
        <taxon>Bacillati</taxon>
        <taxon>Bacillota</taxon>
        <taxon>Bacilli</taxon>
        <taxon>Lactobacillales</taxon>
        <taxon>Lactobacillaceae</taxon>
        <taxon>Companilactobacillus</taxon>
    </lineage>
</organism>
<name>A0A4R5NCU9_9LACO</name>
<evidence type="ECO:0000313" key="2">
    <source>
        <dbReference type="Proteomes" id="UP000295257"/>
    </source>
</evidence>
<reference evidence="1 2" key="1">
    <citation type="journal article" date="2019" name="Appl. Microbiol. Biotechnol.">
        <title>Uncovering carbohydrate metabolism through a genotype-phenotype association study of 56 lactic acid bacteria genomes.</title>
        <authorList>
            <person name="Buron-Moles G."/>
            <person name="Chailyan A."/>
            <person name="Dolejs I."/>
            <person name="Forster J."/>
            <person name="Miks M.H."/>
        </authorList>
    </citation>
    <scope>NUCLEOTIDE SEQUENCE [LARGE SCALE GENOMIC DNA]</scope>
    <source>
        <strain evidence="1 2">ATCC 29644</strain>
    </source>
</reference>
<gene>
    <name evidence="1" type="ORF">C5L30_000686</name>
</gene>
<protein>
    <submittedName>
        <fullName evidence="1">Uncharacterized protein</fullName>
    </submittedName>
</protein>